<evidence type="ECO:0000313" key="9">
    <source>
        <dbReference type="EMBL" id="OXA44327.1"/>
    </source>
</evidence>
<sequence length="478" mass="54635">MELILFEKVSRRKDLTDVTVHGVTFHNPLDPPVIPREQGPHTDGPNPLFADIVPFVEDCFLDLQRIFGFSYVFTENVNGDADSRLFQLPGNNSETSITADIGIFFRGQTIQRLRVFTLLQPIQKARYAMFFKKPSLNSVRNVHFHPFKKVTWGYYFLTWFIFGLFITLVKHTVKLSYEAGIVQFMPIWWIISFMTGKRLPTKLSSPTRIFTVRCQNVTNVLEHKICDINDPHDLQVLPLTLKICFITGGLLGMTVQFVYSSCILSSITVLKSPIKSFDDLIDYGFTSSTHNRSVAMQTILMNAISRKQNFPAKLSSLQLVENPDQIRHLLPSRVATLAYSDAFLREAVKQNYSKSWLCETIAQVPITLNDAPFPSSFVLRKNSEFKKLFNFGLALIKERGFHYRYFHNYERFQSGFTCGSGNAISWESVDVADIYVPFSILAVGLVMAGFLCFCENRMKSCLPYSRQSLISHRNSLVK</sequence>
<gene>
    <name evidence="9" type="ORF">Fcan01_20733</name>
</gene>
<comment type="caution">
    <text evidence="9">The sequence shown here is derived from an EMBL/GenBank/DDBJ whole genome shotgun (WGS) entry which is preliminary data.</text>
</comment>
<name>A0A226DI03_FOLCA</name>
<evidence type="ECO:0000256" key="6">
    <source>
        <dbReference type="ARBA" id="ARBA00023170"/>
    </source>
</evidence>
<evidence type="ECO:0000256" key="1">
    <source>
        <dbReference type="ARBA" id="ARBA00004651"/>
    </source>
</evidence>
<dbReference type="InterPro" id="IPR052192">
    <property type="entry name" value="Insect_Ionotropic_Sensory_Rcpt"/>
</dbReference>
<dbReference type="PANTHER" id="PTHR42643:SF24">
    <property type="entry name" value="IONOTROPIC RECEPTOR 60A"/>
    <property type="match status" value="1"/>
</dbReference>
<evidence type="ECO:0000256" key="3">
    <source>
        <dbReference type="ARBA" id="ARBA00022692"/>
    </source>
</evidence>
<comment type="subcellular location">
    <subcellularLocation>
        <location evidence="1">Cell membrane</location>
        <topology evidence="1">Multi-pass membrane protein</topology>
    </subcellularLocation>
</comment>
<keyword evidence="4 8" id="KW-1133">Transmembrane helix</keyword>
<evidence type="ECO:0000313" key="10">
    <source>
        <dbReference type="Proteomes" id="UP000198287"/>
    </source>
</evidence>
<keyword evidence="5 8" id="KW-0472">Membrane</keyword>
<evidence type="ECO:0000256" key="5">
    <source>
        <dbReference type="ARBA" id="ARBA00023136"/>
    </source>
</evidence>
<keyword evidence="7" id="KW-0325">Glycoprotein</keyword>
<keyword evidence="10" id="KW-1185">Reference proteome</keyword>
<dbReference type="EMBL" id="LNIX01000019">
    <property type="protein sequence ID" value="OXA44327.1"/>
    <property type="molecule type" value="Genomic_DNA"/>
</dbReference>
<feature type="transmembrane region" description="Helical" evidence="8">
    <location>
        <begin position="434"/>
        <end position="454"/>
    </location>
</feature>
<reference evidence="9 10" key="1">
    <citation type="submission" date="2015-12" db="EMBL/GenBank/DDBJ databases">
        <title>The genome of Folsomia candida.</title>
        <authorList>
            <person name="Faddeeva A."/>
            <person name="Derks M.F."/>
            <person name="Anvar Y."/>
            <person name="Smit S."/>
            <person name="Van Straalen N."/>
            <person name="Roelofs D."/>
        </authorList>
    </citation>
    <scope>NUCLEOTIDE SEQUENCE [LARGE SCALE GENOMIC DNA]</scope>
    <source>
        <strain evidence="9 10">VU population</strain>
        <tissue evidence="9">Whole body</tissue>
    </source>
</reference>
<evidence type="ECO:0000256" key="4">
    <source>
        <dbReference type="ARBA" id="ARBA00022989"/>
    </source>
</evidence>
<proteinExistence type="predicted"/>
<accession>A0A226DI03</accession>
<dbReference type="AlphaFoldDB" id="A0A226DI03"/>
<dbReference type="SUPFAM" id="SSF53850">
    <property type="entry name" value="Periplasmic binding protein-like II"/>
    <property type="match status" value="1"/>
</dbReference>
<evidence type="ECO:0008006" key="11">
    <source>
        <dbReference type="Google" id="ProtNLM"/>
    </source>
</evidence>
<evidence type="ECO:0000256" key="7">
    <source>
        <dbReference type="ARBA" id="ARBA00023180"/>
    </source>
</evidence>
<keyword evidence="6" id="KW-0675">Receptor</keyword>
<keyword evidence="2" id="KW-1003">Cell membrane</keyword>
<feature type="transmembrane region" description="Helical" evidence="8">
    <location>
        <begin position="175"/>
        <end position="194"/>
    </location>
</feature>
<dbReference type="GO" id="GO:0005886">
    <property type="term" value="C:plasma membrane"/>
    <property type="evidence" value="ECO:0007669"/>
    <property type="project" value="UniProtKB-SubCell"/>
</dbReference>
<keyword evidence="3 8" id="KW-0812">Transmembrane</keyword>
<evidence type="ECO:0000256" key="2">
    <source>
        <dbReference type="ARBA" id="ARBA00022475"/>
    </source>
</evidence>
<evidence type="ECO:0000256" key="8">
    <source>
        <dbReference type="SAM" id="Phobius"/>
    </source>
</evidence>
<organism evidence="9 10">
    <name type="scientific">Folsomia candida</name>
    <name type="common">Springtail</name>
    <dbReference type="NCBI Taxonomy" id="158441"/>
    <lineage>
        <taxon>Eukaryota</taxon>
        <taxon>Metazoa</taxon>
        <taxon>Ecdysozoa</taxon>
        <taxon>Arthropoda</taxon>
        <taxon>Hexapoda</taxon>
        <taxon>Collembola</taxon>
        <taxon>Entomobryomorpha</taxon>
        <taxon>Isotomoidea</taxon>
        <taxon>Isotomidae</taxon>
        <taxon>Proisotominae</taxon>
        <taxon>Folsomia</taxon>
    </lineage>
</organism>
<dbReference type="Proteomes" id="UP000198287">
    <property type="component" value="Unassembled WGS sequence"/>
</dbReference>
<protein>
    <recommendedName>
        <fullName evidence="11">Ionotropic glutamate receptor C-terminal domain-containing protein</fullName>
    </recommendedName>
</protein>
<dbReference type="PANTHER" id="PTHR42643">
    <property type="entry name" value="IONOTROPIC RECEPTOR 20A-RELATED"/>
    <property type="match status" value="1"/>
</dbReference>
<feature type="transmembrane region" description="Helical" evidence="8">
    <location>
        <begin position="152"/>
        <end position="169"/>
    </location>
</feature>